<keyword evidence="1" id="KW-0175">Coiled coil</keyword>
<keyword evidence="2" id="KW-1133">Transmembrane helix</keyword>
<protein>
    <submittedName>
        <fullName evidence="4">Uncharacterized protein LOC34622865</fullName>
    </submittedName>
</protein>
<keyword evidence="2" id="KW-0812">Transmembrane</keyword>
<dbReference type="AlphaFoldDB" id="A0A6P6RTL2"/>
<feature type="coiled-coil region" evidence="1">
    <location>
        <begin position="116"/>
        <end position="143"/>
    </location>
</feature>
<feature type="transmembrane region" description="Helical" evidence="2">
    <location>
        <begin position="447"/>
        <end position="470"/>
    </location>
</feature>
<proteinExistence type="predicted"/>
<feature type="transmembrane region" description="Helical" evidence="2">
    <location>
        <begin position="352"/>
        <end position="383"/>
    </location>
</feature>
<organism evidence="3 4">
    <name type="scientific">Cyclospora cayetanensis</name>
    <dbReference type="NCBI Taxonomy" id="88456"/>
    <lineage>
        <taxon>Eukaryota</taxon>
        <taxon>Sar</taxon>
        <taxon>Alveolata</taxon>
        <taxon>Apicomplexa</taxon>
        <taxon>Conoidasida</taxon>
        <taxon>Coccidia</taxon>
        <taxon>Eucoccidiorida</taxon>
        <taxon>Eimeriorina</taxon>
        <taxon>Eimeriidae</taxon>
        <taxon>Cyclospora</taxon>
    </lineage>
</organism>
<reference evidence="4" key="1">
    <citation type="submission" date="2025-08" db="UniProtKB">
        <authorList>
            <consortium name="RefSeq"/>
        </authorList>
    </citation>
    <scope>IDENTIFICATION</scope>
</reference>
<evidence type="ECO:0000313" key="3">
    <source>
        <dbReference type="Proteomes" id="UP000515125"/>
    </source>
</evidence>
<name>A0A6P6RTL2_9EIME</name>
<keyword evidence="3" id="KW-1185">Reference proteome</keyword>
<evidence type="ECO:0000256" key="2">
    <source>
        <dbReference type="SAM" id="Phobius"/>
    </source>
</evidence>
<keyword evidence="2" id="KW-0472">Membrane</keyword>
<feature type="transmembrane region" description="Helical" evidence="2">
    <location>
        <begin position="395"/>
        <end position="413"/>
    </location>
</feature>
<accession>A0A6P6RTL2</accession>
<evidence type="ECO:0000256" key="1">
    <source>
        <dbReference type="SAM" id="Coils"/>
    </source>
</evidence>
<dbReference type="Proteomes" id="UP000515125">
    <property type="component" value="Unplaced"/>
</dbReference>
<sequence>MAQLLQPFSFGTSESIEDAFIAPPDNIQESRDAMEEVERRLLYDDFQRCGILPESLLNLSELLMRLRSSSRQYDEEMVQRIYAALSSYKGSRDAYTTGRVFIEAYMKRRRELVAVLESARGELDSAEMMLQQAETHLANLAVDPNAALAEDSKLTAQIASLHNLNQGSPSASDGDVFKVHLECQQQVIETAPARVEGGSCYFNEVFSFEIAVREGDLRICLVKVDPASGAEELVGDCSVLLEDLADQKKREIVKDIWGHAGEIILSCQWIFSKRTLYEQYLQEFTLRREAKIRELSDYQEELDKLNRPFCTVEAGRGGICGWIFLLPEILSRQLDDLKTYLKLPGWLLTSQYAVALTFLLSSIAGFSRSVFLDQAIVAFLFWNNLDPQRWTLGRYSFLMLACIAGISFDLWWLRVYLNAWRLGSAEADMHDISKIFSIFLCVWKARFSALLSAHLPLLSFLSVCLLFVAFPESSASRATRIFSLAFSASPSRQRVNVLPSHPLLPSHLCTFMLPVAERCLARLQS</sequence>
<dbReference type="RefSeq" id="XP_026191158.1">
    <property type="nucleotide sequence ID" value="XM_026335373.1"/>
</dbReference>
<evidence type="ECO:0000313" key="4">
    <source>
        <dbReference type="RefSeq" id="XP_026191158.1"/>
    </source>
</evidence>
<gene>
    <name evidence="4" type="primary">LOC34622865</name>
</gene>
<dbReference type="GeneID" id="34622865"/>
<dbReference type="OrthoDB" id="338152at2759"/>